<feature type="compositionally biased region" description="Polar residues" evidence="1">
    <location>
        <begin position="51"/>
        <end position="69"/>
    </location>
</feature>
<evidence type="ECO:0000313" key="2">
    <source>
        <dbReference type="EMBL" id="ART31643.1"/>
    </source>
</evidence>
<protein>
    <submittedName>
        <fullName evidence="2">Uncharacterized protein</fullName>
    </submittedName>
</protein>
<geneLocation type="mitochondrion" evidence="2"/>
<dbReference type="EMBL" id="KY774314">
    <property type="protein sequence ID" value="ART31643.1"/>
    <property type="molecule type" value="Genomic_DNA"/>
</dbReference>
<dbReference type="AlphaFoldDB" id="A0A1Y0B2P5"/>
<feature type="compositionally biased region" description="Polar residues" evidence="1">
    <location>
        <begin position="16"/>
        <end position="44"/>
    </location>
</feature>
<accession>A0A1Y0B2P5</accession>
<feature type="region of interest" description="Disordered" evidence="1">
    <location>
        <begin position="1"/>
        <end position="69"/>
    </location>
</feature>
<proteinExistence type="predicted"/>
<gene>
    <name evidence="2" type="ORF">AEK19_MT1451</name>
</gene>
<organism evidence="2">
    <name type="scientific">Utricularia reniformis</name>
    <dbReference type="NCBI Taxonomy" id="192314"/>
    <lineage>
        <taxon>Eukaryota</taxon>
        <taxon>Viridiplantae</taxon>
        <taxon>Streptophyta</taxon>
        <taxon>Embryophyta</taxon>
        <taxon>Tracheophyta</taxon>
        <taxon>Spermatophyta</taxon>
        <taxon>Magnoliopsida</taxon>
        <taxon>eudicotyledons</taxon>
        <taxon>Gunneridae</taxon>
        <taxon>Pentapetalae</taxon>
        <taxon>asterids</taxon>
        <taxon>lamiids</taxon>
        <taxon>Lamiales</taxon>
        <taxon>Lentibulariaceae</taxon>
        <taxon>Utricularia</taxon>
    </lineage>
</organism>
<name>A0A1Y0B2P5_9LAMI</name>
<sequence length="69" mass="7594">MIKRNGFPHTREARASSLTSRKQSDSASLSKINQPLLPSNSTIRNRYDPPVQNQSSLVQQSKPISAGKS</sequence>
<reference evidence="2" key="1">
    <citation type="submission" date="2017-03" db="EMBL/GenBank/DDBJ databases">
        <title>The mitochondrial genome of the carnivorous plant Utricularia reniformis (Lentibulariaceae): structure, comparative analysis and evolutionary landmarks.</title>
        <authorList>
            <person name="Silva S.R."/>
            <person name="Alvarenga D.O."/>
            <person name="Michael T.P."/>
            <person name="Miranda V.F.O."/>
            <person name="Varani A.M."/>
        </authorList>
    </citation>
    <scope>NUCLEOTIDE SEQUENCE</scope>
</reference>
<keyword evidence="2" id="KW-0496">Mitochondrion</keyword>
<evidence type="ECO:0000256" key="1">
    <source>
        <dbReference type="SAM" id="MobiDB-lite"/>
    </source>
</evidence>